<dbReference type="Proteomes" id="UP000635726">
    <property type="component" value="Unassembled WGS sequence"/>
</dbReference>
<dbReference type="InterPro" id="IPR007138">
    <property type="entry name" value="ABM_dom"/>
</dbReference>
<accession>A0A917PEW4</accession>
<dbReference type="AlphaFoldDB" id="A0A917PEW4"/>
<dbReference type="Pfam" id="PF03992">
    <property type="entry name" value="ABM"/>
    <property type="match status" value="1"/>
</dbReference>
<organism evidence="2 3">
    <name type="scientific">Deinococcus aquiradiocola</name>
    <dbReference type="NCBI Taxonomy" id="393059"/>
    <lineage>
        <taxon>Bacteria</taxon>
        <taxon>Thermotogati</taxon>
        <taxon>Deinococcota</taxon>
        <taxon>Deinococci</taxon>
        <taxon>Deinococcales</taxon>
        <taxon>Deinococcaceae</taxon>
        <taxon>Deinococcus</taxon>
    </lineage>
</organism>
<name>A0A917PEW4_9DEIO</name>
<protein>
    <recommendedName>
        <fullName evidence="1">ABM domain-containing protein</fullName>
    </recommendedName>
</protein>
<keyword evidence="3" id="KW-1185">Reference proteome</keyword>
<dbReference type="EMBL" id="BMOE01000005">
    <property type="protein sequence ID" value="GGJ73956.1"/>
    <property type="molecule type" value="Genomic_DNA"/>
</dbReference>
<evidence type="ECO:0000313" key="3">
    <source>
        <dbReference type="Proteomes" id="UP000635726"/>
    </source>
</evidence>
<proteinExistence type="predicted"/>
<dbReference type="SUPFAM" id="SSF54909">
    <property type="entry name" value="Dimeric alpha+beta barrel"/>
    <property type="match status" value="1"/>
</dbReference>
<dbReference type="InterPro" id="IPR011008">
    <property type="entry name" value="Dimeric_a/b-barrel"/>
</dbReference>
<dbReference type="RefSeq" id="WP_188962517.1">
    <property type="nucleotide sequence ID" value="NZ_BMOE01000005.1"/>
</dbReference>
<reference evidence="2" key="1">
    <citation type="journal article" date="2014" name="Int. J. Syst. Evol. Microbiol.">
        <title>Complete genome sequence of Corynebacterium casei LMG S-19264T (=DSM 44701T), isolated from a smear-ripened cheese.</title>
        <authorList>
            <consortium name="US DOE Joint Genome Institute (JGI-PGF)"/>
            <person name="Walter F."/>
            <person name="Albersmeier A."/>
            <person name="Kalinowski J."/>
            <person name="Ruckert C."/>
        </authorList>
    </citation>
    <scope>NUCLEOTIDE SEQUENCE</scope>
    <source>
        <strain evidence="2">JCM 14371</strain>
    </source>
</reference>
<evidence type="ECO:0000259" key="1">
    <source>
        <dbReference type="PROSITE" id="PS51725"/>
    </source>
</evidence>
<comment type="caution">
    <text evidence="2">The sequence shown here is derived from an EMBL/GenBank/DDBJ whole genome shotgun (WGS) entry which is preliminary data.</text>
</comment>
<dbReference type="Gene3D" id="3.30.70.100">
    <property type="match status" value="1"/>
</dbReference>
<feature type="domain" description="ABM" evidence="1">
    <location>
        <begin position="2"/>
        <end position="91"/>
    </location>
</feature>
<reference evidence="2" key="2">
    <citation type="submission" date="2020-09" db="EMBL/GenBank/DDBJ databases">
        <authorList>
            <person name="Sun Q."/>
            <person name="Ohkuma M."/>
        </authorList>
    </citation>
    <scope>NUCLEOTIDE SEQUENCE</scope>
    <source>
        <strain evidence="2">JCM 14371</strain>
    </source>
</reference>
<evidence type="ECO:0000313" key="2">
    <source>
        <dbReference type="EMBL" id="GGJ73956.1"/>
    </source>
</evidence>
<dbReference type="PROSITE" id="PS51725">
    <property type="entry name" value="ABM"/>
    <property type="match status" value="1"/>
</dbReference>
<sequence length="95" mass="10855">MVLEIATIVLKPGNADAFISVMPDAFPFVESTPGYVRHELHRGVESPDTFTLLIWWETLEAHTVTFRESDRFPAWRAVWGHLMESASIVHVTQVY</sequence>
<gene>
    <name evidence="2" type="ORF">GCM10008939_17820</name>
</gene>